<dbReference type="InterPro" id="IPR028082">
    <property type="entry name" value="Peripla_BP_I"/>
</dbReference>
<dbReference type="SUPFAM" id="SSF48452">
    <property type="entry name" value="TPR-like"/>
    <property type="match status" value="1"/>
</dbReference>
<dbReference type="InterPro" id="IPR028081">
    <property type="entry name" value="Leu-bd"/>
</dbReference>
<sequence length="549" mass="63703">MRIFSLLILLLFFNEVYSQDQLAEYRRAKTLMEYGNYKDAMELLRPYMEESDFGALSYYAKYHFAYSAFKNNQIELVKSVLQPLLEVQSFNKKDEVKYLLALAYFKEENYLNALQEIETILDESIFSEAEKASYNYLQNVSVSFLVSNLSKFQRNSGYLLVLKEQLEKQSLMSSDEKLVYQKLRNISTGEPVVENNKNMQVLDIAMVLPFNYSGGSGVQSFNSGNFVFELFQGINFALKEFKNKGVKINVKTFDTQRDLDKLRNILVDPFMQQVDLIIGPIYPDETEIVMAFAEKNNVPFVNPLSNIDDRLGELEFAYLFRPSVSSLSNALIEYLRKNVEGKRLAIAYSNTVRDEQLAKKIAESSERFGYVNMFNRQVSNKDINRFFDDTQLRYDSLSKADVIVILSDDPNIASSTFGFMESQNIKVPVVVLDSWLNFNFASYEMLESQNFVFLGNNTMNFNSEYLIQFRTDFYKKHLIYPSSNAHLGYELIYWIVETINPSKGFDFRKNLNQRGYQSGRISYGFDFTNSFNNRYVPILELESGILKTK</sequence>
<feature type="domain" description="Leucine-binding protein" evidence="3">
    <location>
        <begin position="232"/>
        <end position="529"/>
    </location>
</feature>
<dbReference type="Gene3D" id="1.25.40.10">
    <property type="entry name" value="Tetratricopeptide repeat domain"/>
    <property type="match status" value="1"/>
</dbReference>
<dbReference type="InterPro" id="IPR011990">
    <property type="entry name" value="TPR-like_helical_dom_sf"/>
</dbReference>
<evidence type="ECO:0000259" key="3">
    <source>
        <dbReference type="Pfam" id="PF13458"/>
    </source>
</evidence>
<dbReference type="SUPFAM" id="SSF53822">
    <property type="entry name" value="Periplasmic binding protein-like I"/>
    <property type="match status" value="1"/>
</dbReference>
<reference evidence="5" key="1">
    <citation type="submission" date="2017-04" db="EMBL/GenBank/DDBJ databases">
        <authorList>
            <person name="Varghese N."/>
            <person name="Submissions S."/>
        </authorList>
    </citation>
    <scope>NUCLEOTIDE SEQUENCE [LARGE SCALE GENOMIC DNA]</scope>
    <source>
        <strain evidence="5">DSM 16537</strain>
    </source>
</reference>
<evidence type="ECO:0000256" key="1">
    <source>
        <dbReference type="ARBA" id="ARBA00010062"/>
    </source>
</evidence>
<dbReference type="AlphaFoldDB" id="A0A1W2HBY2"/>
<keyword evidence="2" id="KW-0732">Signal</keyword>
<protein>
    <submittedName>
        <fullName evidence="4">ABC-type branched-chain amino acid transport system, substrate-binding protein</fullName>
    </submittedName>
</protein>
<proteinExistence type="inferred from homology"/>
<name>A0A1W2HBY2_9BACT</name>
<dbReference type="Pfam" id="PF13458">
    <property type="entry name" value="Peripla_BP_6"/>
    <property type="match status" value="1"/>
</dbReference>
<comment type="similarity">
    <text evidence="1">Belongs to the leucine-binding protein family.</text>
</comment>
<evidence type="ECO:0000313" key="5">
    <source>
        <dbReference type="Proteomes" id="UP000192333"/>
    </source>
</evidence>
<dbReference type="CDD" id="cd06268">
    <property type="entry name" value="PBP1_ABC_transporter_LIVBP-like"/>
    <property type="match status" value="1"/>
</dbReference>
<evidence type="ECO:0000313" key="4">
    <source>
        <dbReference type="EMBL" id="SMD46379.1"/>
    </source>
</evidence>
<organism evidence="4 5">
    <name type="scientific">Aquiflexum balticum DSM 16537</name>
    <dbReference type="NCBI Taxonomy" id="758820"/>
    <lineage>
        <taxon>Bacteria</taxon>
        <taxon>Pseudomonadati</taxon>
        <taxon>Bacteroidota</taxon>
        <taxon>Cytophagia</taxon>
        <taxon>Cytophagales</taxon>
        <taxon>Cyclobacteriaceae</taxon>
        <taxon>Aquiflexum</taxon>
    </lineage>
</organism>
<keyword evidence="5" id="KW-1185">Reference proteome</keyword>
<dbReference type="OrthoDB" id="1490998at2"/>
<gene>
    <name evidence="4" type="ORF">SAMN00777080_5064</name>
</gene>
<dbReference type="Gene3D" id="3.40.50.2300">
    <property type="match status" value="2"/>
</dbReference>
<dbReference type="STRING" id="758820.SAMN00777080_5064"/>
<dbReference type="Proteomes" id="UP000192333">
    <property type="component" value="Chromosome I"/>
</dbReference>
<dbReference type="RefSeq" id="WP_084123293.1">
    <property type="nucleotide sequence ID" value="NZ_LT838813.1"/>
</dbReference>
<accession>A0A1W2HBY2</accession>
<dbReference type="EMBL" id="LT838813">
    <property type="protein sequence ID" value="SMD46379.1"/>
    <property type="molecule type" value="Genomic_DNA"/>
</dbReference>
<evidence type="ECO:0000256" key="2">
    <source>
        <dbReference type="ARBA" id="ARBA00022729"/>
    </source>
</evidence>